<organism evidence="2 3">
    <name type="scientific">Oceanicoccus sagamiensis</name>
    <dbReference type="NCBI Taxonomy" id="716816"/>
    <lineage>
        <taxon>Bacteria</taxon>
        <taxon>Pseudomonadati</taxon>
        <taxon>Pseudomonadota</taxon>
        <taxon>Gammaproteobacteria</taxon>
        <taxon>Cellvibrionales</taxon>
        <taxon>Spongiibacteraceae</taxon>
        <taxon>Oceanicoccus</taxon>
    </lineage>
</organism>
<accession>A0A1X9NEX3</accession>
<dbReference type="EMBL" id="CP019343">
    <property type="protein sequence ID" value="ARN73487.1"/>
    <property type="molecule type" value="Genomic_DNA"/>
</dbReference>
<sequence>MAHAVDSSDSISADLDYCKVPYTDTTDGSSGTYRGQCLNEKPHGSGSVDFFNGSKLAGHFNKGILAGNGVYTSADGNIYKGGWQKGKRHGQGTFTWARGSSYEGEWIDDKRHGKGVFKWSNGNRFEGEFRDNKRYNGKYYTSTGRVYNCRLGQCK</sequence>
<dbReference type="Gene3D" id="2.20.110.10">
    <property type="entry name" value="Histone H3 K4-specific methyltransferase SET7/9 N-terminal domain"/>
    <property type="match status" value="2"/>
</dbReference>
<name>A0A1X9NEX3_9GAMM</name>
<evidence type="ECO:0000256" key="1">
    <source>
        <dbReference type="ARBA" id="ARBA00022737"/>
    </source>
</evidence>
<dbReference type="AlphaFoldDB" id="A0A1X9NEX3"/>
<dbReference type="SMART" id="SM00698">
    <property type="entry name" value="MORN"/>
    <property type="match status" value="4"/>
</dbReference>
<keyword evidence="3" id="KW-1185">Reference proteome</keyword>
<dbReference type="Proteomes" id="UP000193450">
    <property type="component" value="Chromosome"/>
</dbReference>
<reference evidence="2 3" key="1">
    <citation type="submission" date="2016-11" db="EMBL/GenBank/DDBJ databases">
        <title>Trade-off between light-utilization and light-protection in marine flavobacteria.</title>
        <authorList>
            <person name="Kumagai Y."/>
        </authorList>
    </citation>
    <scope>NUCLEOTIDE SEQUENCE [LARGE SCALE GENOMIC DNA]</scope>
    <source>
        <strain evidence="2 3">NBRC 107125</strain>
    </source>
</reference>
<dbReference type="PANTHER" id="PTHR23084:SF263">
    <property type="entry name" value="MORN REPEAT-CONTAINING PROTEIN 1"/>
    <property type="match status" value="1"/>
</dbReference>
<dbReference type="SUPFAM" id="SSF82185">
    <property type="entry name" value="Histone H3 K4-specific methyltransferase SET7/9 N-terminal domain"/>
    <property type="match status" value="1"/>
</dbReference>
<evidence type="ECO:0000313" key="2">
    <source>
        <dbReference type="EMBL" id="ARN73487.1"/>
    </source>
</evidence>
<dbReference type="Pfam" id="PF02493">
    <property type="entry name" value="MORN"/>
    <property type="match status" value="4"/>
</dbReference>
<dbReference type="STRING" id="716816.BST96_04765"/>
<gene>
    <name evidence="2" type="ORF">BST96_04765</name>
</gene>
<evidence type="ECO:0000313" key="3">
    <source>
        <dbReference type="Proteomes" id="UP000193450"/>
    </source>
</evidence>
<dbReference type="InterPro" id="IPR003409">
    <property type="entry name" value="MORN"/>
</dbReference>
<keyword evidence="1" id="KW-0677">Repeat</keyword>
<protein>
    <submittedName>
        <fullName evidence="2">Uncharacterized protein</fullName>
    </submittedName>
</protein>
<dbReference type="PANTHER" id="PTHR23084">
    <property type="entry name" value="PHOSPHATIDYLINOSITOL-4-PHOSPHATE 5-KINASE RELATED"/>
    <property type="match status" value="1"/>
</dbReference>
<dbReference type="KEGG" id="osg:BST96_04765"/>
<proteinExistence type="predicted"/>